<dbReference type="InterPro" id="IPR046623">
    <property type="entry name" value="DUF6536"/>
</dbReference>
<protein>
    <recommendedName>
        <fullName evidence="3">DUF6536 domain-containing protein</fullName>
    </recommendedName>
</protein>
<keyword evidence="2" id="KW-1133">Transmembrane helix</keyword>
<evidence type="ECO:0000259" key="3">
    <source>
        <dbReference type="Pfam" id="PF20163"/>
    </source>
</evidence>
<evidence type="ECO:0000256" key="2">
    <source>
        <dbReference type="SAM" id="Phobius"/>
    </source>
</evidence>
<dbReference type="GeneID" id="81385194"/>
<dbReference type="Pfam" id="PF20163">
    <property type="entry name" value="DUF6536"/>
    <property type="match status" value="1"/>
</dbReference>
<feature type="transmembrane region" description="Helical" evidence="2">
    <location>
        <begin position="176"/>
        <end position="193"/>
    </location>
</feature>
<sequence length="739" mass="81736">MSGHDLLYESIELSNASKSHRSSDRLIQTITEEQTDESTQDHELRGHDREIESKRARKGRGLFQGWRFTLFLAFTASVVVLLFNIVFLIFTTVRAQQGQDVALSRGDCEQVHRLSVGFHWIINALSTILLAASKFGMQCLVAPTRNDIDRAHQKHKWIDIGVPSLRNLFSVSSGRSILWIFLFFSSIPLHVFYNSAIFYQTAVPAYNIFAGPDFLAQKNSSKAERQYLNSTERDSFKRLFRAAQDGNLKRLDGSDCVTAFAQTYQTAYSNVVLVTEDDPWQGSYALVDSNSVYDPKSEYSPNAISAYPWLCSANVKLSDCEKEGSSVTYNRAAKNNWTVNAQYRNAKVRYCLAEPAPQRCSLQYSVPLTLATVLCNVVKACILLYLWIGVKEAPILTVGDAIVSFLCCPDPYSKGMCLPSDGTGIYIPPIHAVPHALQNSQFRHPVAFTDKRNRWGSAISSRWGFFIFFWIVAIIICIALMAISIAGIKSGGLDKLGAISSQTILSVQNSGESLIANAFIANLPQLIFSFLYVAYNSLLTSMCLSAEWSSFGNNRKGLRVSHSPRLAQRSNYFLSIPYRFATPLIIVSGILHWLASSGLFVVAIEAYNTDLQRDPANDLFACGYSPVAIISGVCIATTMFIFLIVMSSRRFESAIPVAASCSLAIAAACHPLYNPNVDSAEAEAGMEGYGGYGMETEQEDEEMALLPVKWGSIPVDGPVGHCSFTSVDVYPPETGKEYQ</sequence>
<evidence type="ECO:0000313" key="5">
    <source>
        <dbReference type="Proteomes" id="UP001147733"/>
    </source>
</evidence>
<name>A0A9W9TLH4_PENCI</name>
<feature type="region of interest" description="Disordered" evidence="1">
    <location>
        <begin position="31"/>
        <end position="51"/>
    </location>
</feature>
<feature type="transmembrane region" description="Helical" evidence="2">
    <location>
        <begin position="68"/>
        <end position="91"/>
    </location>
</feature>
<reference evidence="4" key="2">
    <citation type="journal article" date="2023" name="IMA Fungus">
        <title>Comparative genomic study of the Penicillium genus elucidates a diverse pangenome and 15 lateral gene transfer events.</title>
        <authorList>
            <person name="Petersen C."/>
            <person name="Sorensen T."/>
            <person name="Nielsen M.R."/>
            <person name="Sondergaard T.E."/>
            <person name="Sorensen J.L."/>
            <person name="Fitzpatrick D.A."/>
            <person name="Frisvad J.C."/>
            <person name="Nielsen K.L."/>
        </authorList>
    </citation>
    <scope>NUCLEOTIDE SEQUENCE</scope>
    <source>
        <strain evidence="4">IBT 23319</strain>
    </source>
</reference>
<dbReference type="OrthoDB" id="5429634at2759"/>
<keyword evidence="2" id="KW-0472">Membrane</keyword>
<proteinExistence type="predicted"/>
<keyword evidence="2" id="KW-0812">Transmembrane</keyword>
<feature type="transmembrane region" description="Helical" evidence="2">
    <location>
        <begin position="624"/>
        <end position="645"/>
    </location>
</feature>
<dbReference type="EMBL" id="JAPQKT010000006">
    <property type="protein sequence ID" value="KAJ5227103.1"/>
    <property type="molecule type" value="Genomic_DNA"/>
</dbReference>
<dbReference type="RefSeq" id="XP_056499468.1">
    <property type="nucleotide sequence ID" value="XM_056646027.1"/>
</dbReference>
<feature type="transmembrane region" description="Helical" evidence="2">
    <location>
        <begin position="580"/>
        <end position="604"/>
    </location>
</feature>
<gene>
    <name evidence="4" type="ORF">N7469_007109</name>
</gene>
<feature type="transmembrane region" description="Helical" evidence="2">
    <location>
        <begin position="463"/>
        <end position="488"/>
    </location>
</feature>
<dbReference type="PANTHER" id="PTHR35395:SF1">
    <property type="entry name" value="DUF6536 DOMAIN-CONTAINING PROTEIN"/>
    <property type="match status" value="1"/>
</dbReference>
<evidence type="ECO:0000256" key="1">
    <source>
        <dbReference type="SAM" id="MobiDB-lite"/>
    </source>
</evidence>
<reference evidence="4" key="1">
    <citation type="submission" date="2022-11" db="EMBL/GenBank/DDBJ databases">
        <authorList>
            <person name="Petersen C."/>
        </authorList>
    </citation>
    <scope>NUCLEOTIDE SEQUENCE</scope>
    <source>
        <strain evidence="4">IBT 23319</strain>
    </source>
</reference>
<dbReference type="AlphaFoldDB" id="A0A9W9TLH4"/>
<feature type="transmembrane region" description="Helical" evidence="2">
    <location>
        <begin position="364"/>
        <end position="388"/>
    </location>
</feature>
<feature type="transmembrane region" description="Helical" evidence="2">
    <location>
        <begin position="111"/>
        <end position="132"/>
    </location>
</feature>
<dbReference type="Proteomes" id="UP001147733">
    <property type="component" value="Unassembled WGS sequence"/>
</dbReference>
<accession>A0A9W9TLH4</accession>
<feature type="compositionally biased region" description="Basic and acidic residues" evidence="1">
    <location>
        <begin position="39"/>
        <end position="51"/>
    </location>
</feature>
<feature type="transmembrane region" description="Helical" evidence="2">
    <location>
        <begin position="514"/>
        <end position="535"/>
    </location>
</feature>
<organism evidence="4 5">
    <name type="scientific">Penicillium citrinum</name>
    <dbReference type="NCBI Taxonomy" id="5077"/>
    <lineage>
        <taxon>Eukaryota</taxon>
        <taxon>Fungi</taxon>
        <taxon>Dikarya</taxon>
        <taxon>Ascomycota</taxon>
        <taxon>Pezizomycotina</taxon>
        <taxon>Eurotiomycetes</taxon>
        <taxon>Eurotiomycetidae</taxon>
        <taxon>Eurotiales</taxon>
        <taxon>Aspergillaceae</taxon>
        <taxon>Penicillium</taxon>
    </lineage>
</organism>
<comment type="caution">
    <text evidence="4">The sequence shown here is derived from an EMBL/GenBank/DDBJ whole genome shotgun (WGS) entry which is preliminary data.</text>
</comment>
<keyword evidence="5" id="KW-1185">Reference proteome</keyword>
<evidence type="ECO:0000313" key="4">
    <source>
        <dbReference type="EMBL" id="KAJ5227103.1"/>
    </source>
</evidence>
<feature type="domain" description="DUF6536" evidence="3">
    <location>
        <begin position="66"/>
        <end position="210"/>
    </location>
</feature>
<dbReference type="PANTHER" id="PTHR35395">
    <property type="entry name" value="DUF6536 DOMAIN-CONTAINING PROTEIN"/>
    <property type="match status" value="1"/>
</dbReference>